<reference evidence="1" key="1">
    <citation type="journal article" date="2015" name="Nature">
        <title>Complex archaea that bridge the gap between prokaryotes and eukaryotes.</title>
        <authorList>
            <person name="Spang A."/>
            <person name="Saw J.H."/>
            <person name="Jorgensen S.L."/>
            <person name="Zaremba-Niedzwiedzka K."/>
            <person name="Martijn J."/>
            <person name="Lind A.E."/>
            <person name="van Eijk R."/>
            <person name="Schleper C."/>
            <person name="Guy L."/>
            <person name="Ettema T.J."/>
        </authorList>
    </citation>
    <scope>NUCLEOTIDE SEQUENCE</scope>
</reference>
<dbReference type="AlphaFoldDB" id="A0A0F8ZZ31"/>
<dbReference type="EMBL" id="LAZR01060671">
    <property type="protein sequence ID" value="KKK65196.1"/>
    <property type="molecule type" value="Genomic_DNA"/>
</dbReference>
<protein>
    <submittedName>
        <fullName evidence="1">Uncharacterized protein</fullName>
    </submittedName>
</protein>
<feature type="non-terminal residue" evidence="1">
    <location>
        <position position="1"/>
    </location>
</feature>
<proteinExistence type="predicted"/>
<organism evidence="1">
    <name type="scientific">marine sediment metagenome</name>
    <dbReference type="NCBI Taxonomy" id="412755"/>
    <lineage>
        <taxon>unclassified sequences</taxon>
        <taxon>metagenomes</taxon>
        <taxon>ecological metagenomes</taxon>
    </lineage>
</organism>
<evidence type="ECO:0000313" key="1">
    <source>
        <dbReference type="EMBL" id="KKK65196.1"/>
    </source>
</evidence>
<gene>
    <name evidence="1" type="ORF">LCGC14_2976570</name>
</gene>
<comment type="caution">
    <text evidence="1">The sequence shown here is derived from an EMBL/GenBank/DDBJ whole genome shotgun (WGS) entry which is preliminary data.</text>
</comment>
<sequence length="99" mass="10554">PIQIGSEVQSAITTFVGAGEKTEVFNLTISTGGRIHFRAGDILRLNVKLFGNALDSAHTIGYACDPADRNDVTDANGDAVINDNFSTQFKVAVPFVIDI</sequence>
<name>A0A0F8ZZ31_9ZZZZ</name>
<accession>A0A0F8ZZ31</accession>